<protein>
    <recommendedName>
        <fullName evidence="3">RNase H type-1 domain-containing protein</fullName>
    </recommendedName>
</protein>
<dbReference type="EMBL" id="CACVKT020003595">
    <property type="protein sequence ID" value="CAC5384562.1"/>
    <property type="molecule type" value="Genomic_DNA"/>
</dbReference>
<proteinExistence type="predicted"/>
<evidence type="ECO:0000313" key="2">
    <source>
        <dbReference type="Proteomes" id="UP000507470"/>
    </source>
</evidence>
<sequence length="230" mass="26717">MNTDSPTSLEESPDVSQHDIFRAVKQQIKFQQQPFREPHPGCQSSAHFFSHDYSEYEQGQSKKTLSSEKLLKSQDLLIRGLIIESTVDKPLVVNSLAISVQNNDFMRDKRIKWFTDNQNVVSIIVHTLKGSMKPYLQDIAYDICVTCLKHNVFFKVEWIPRAQNEIADYISRIINTDDCRNAVFRNDIAELSNDLDSQLGFIPDLLVYSKSDNIVKKYYFGFLQWKKWAK</sequence>
<keyword evidence="2" id="KW-1185">Reference proteome</keyword>
<accession>A0A6J8BLP5</accession>
<organism evidence="1 2">
    <name type="scientific">Mytilus coruscus</name>
    <name type="common">Sea mussel</name>
    <dbReference type="NCBI Taxonomy" id="42192"/>
    <lineage>
        <taxon>Eukaryota</taxon>
        <taxon>Metazoa</taxon>
        <taxon>Spiralia</taxon>
        <taxon>Lophotrochozoa</taxon>
        <taxon>Mollusca</taxon>
        <taxon>Bivalvia</taxon>
        <taxon>Autobranchia</taxon>
        <taxon>Pteriomorphia</taxon>
        <taxon>Mytilida</taxon>
        <taxon>Mytiloidea</taxon>
        <taxon>Mytilidae</taxon>
        <taxon>Mytilinae</taxon>
        <taxon>Mytilus</taxon>
    </lineage>
</organism>
<evidence type="ECO:0000313" key="1">
    <source>
        <dbReference type="EMBL" id="CAC5384562.1"/>
    </source>
</evidence>
<evidence type="ECO:0008006" key="3">
    <source>
        <dbReference type="Google" id="ProtNLM"/>
    </source>
</evidence>
<dbReference type="Proteomes" id="UP000507470">
    <property type="component" value="Unassembled WGS sequence"/>
</dbReference>
<gene>
    <name evidence="1" type="ORF">MCOR_20189</name>
</gene>
<reference evidence="1 2" key="1">
    <citation type="submission" date="2020-06" db="EMBL/GenBank/DDBJ databases">
        <authorList>
            <person name="Li R."/>
            <person name="Bekaert M."/>
        </authorList>
    </citation>
    <scope>NUCLEOTIDE SEQUENCE [LARGE SCALE GENOMIC DNA]</scope>
    <source>
        <strain evidence="2">wild</strain>
    </source>
</reference>
<dbReference type="AlphaFoldDB" id="A0A6J8BLP5"/>
<name>A0A6J8BLP5_MYTCO</name>